<evidence type="ECO:0000256" key="5">
    <source>
        <dbReference type="ARBA" id="ARBA00022985"/>
    </source>
</evidence>
<evidence type="ECO:0000259" key="9">
    <source>
        <dbReference type="Pfam" id="PF00535"/>
    </source>
</evidence>
<keyword evidence="3" id="KW-0808">Transferase</keyword>
<keyword evidence="4 8" id="KW-0812">Transmembrane</keyword>
<evidence type="ECO:0000256" key="7">
    <source>
        <dbReference type="ARBA" id="ARBA00023136"/>
    </source>
</evidence>
<keyword evidence="11" id="KW-1185">Reference proteome</keyword>
<evidence type="ECO:0000256" key="1">
    <source>
        <dbReference type="ARBA" id="ARBA00022475"/>
    </source>
</evidence>
<feature type="transmembrane region" description="Helical" evidence="8">
    <location>
        <begin position="217"/>
        <end position="234"/>
    </location>
</feature>
<protein>
    <submittedName>
        <fullName evidence="10">B-glycosyltransferase, glycosyltransferase family 2 protein</fullName>
    </submittedName>
</protein>
<evidence type="ECO:0000313" key="10">
    <source>
        <dbReference type="EMBL" id="ABG61003.1"/>
    </source>
</evidence>
<feature type="domain" description="Glycosyltransferase 2-like" evidence="9">
    <location>
        <begin position="12"/>
        <end position="172"/>
    </location>
</feature>
<feature type="transmembrane region" description="Helical" evidence="8">
    <location>
        <begin position="246"/>
        <end position="266"/>
    </location>
</feature>
<dbReference type="Gene3D" id="3.90.550.10">
    <property type="entry name" value="Spore Coat Polysaccharide Biosynthesis Protein SpsA, Chain A"/>
    <property type="match status" value="1"/>
</dbReference>
<reference evidence="10 11" key="1">
    <citation type="journal article" date="2007" name="Appl. Environ. Microbiol.">
        <title>Genome sequence of the cellulolytic gliding bacterium Cytophaga hutchinsonii.</title>
        <authorList>
            <person name="Xie G."/>
            <person name="Bruce D.C."/>
            <person name="Challacombe J.F."/>
            <person name="Chertkov O."/>
            <person name="Detter J.C."/>
            <person name="Gilna P."/>
            <person name="Han C.S."/>
            <person name="Lucas S."/>
            <person name="Misra M."/>
            <person name="Myers G.L."/>
            <person name="Richardson P."/>
            <person name="Tapia R."/>
            <person name="Thayer N."/>
            <person name="Thompson L.S."/>
            <person name="Brettin T.S."/>
            <person name="Henrissat B."/>
            <person name="Wilson D.B."/>
            <person name="McBride M.J."/>
        </authorList>
    </citation>
    <scope>NUCLEOTIDE SEQUENCE [LARGE SCALE GENOMIC DNA]</scope>
    <source>
        <strain evidence="11">ATCC 33406 / DSM 1761 / CIP 103989 / NBRC 15051 / NCIMB 9469 / D465</strain>
    </source>
</reference>
<keyword evidence="2" id="KW-0328">Glycosyltransferase</keyword>
<dbReference type="PANTHER" id="PTHR48090:SF3">
    <property type="entry name" value="UNDECAPRENYL-PHOSPHATE 4-DEOXY-4-FORMAMIDO-L-ARABINOSE TRANSFERASE"/>
    <property type="match status" value="1"/>
</dbReference>
<accession>A0A6N4SWJ5</accession>
<dbReference type="InterPro" id="IPR029044">
    <property type="entry name" value="Nucleotide-diphossugar_trans"/>
</dbReference>
<evidence type="ECO:0000256" key="8">
    <source>
        <dbReference type="SAM" id="Phobius"/>
    </source>
</evidence>
<proteinExistence type="predicted"/>
<name>A0A6N4SWJ5_CYTH3</name>
<dbReference type="KEGG" id="chu:CHU_3770"/>
<dbReference type="Proteomes" id="UP000001822">
    <property type="component" value="Chromosome"/>
</dbReference>
<dbReference type="GO" id="GO:0005886">
    <property type="term" value="C:plasma membrane"/>
    <property type="evidence" value="ECO:0007669"/>
    <property type="project" value="TreeGrafter"/>
</dbReference>
<evidence type="ECO:0000313" key="11">
    <source>
        <dbReference type="Proteomes" id="UP000001822"/>
    </source>
</evidence>
<dbReference type="InterPro" id="IPR050256">
    <property type="entry name" value="Glycosyltransferase_2"/>
</dbReference>
<keyword evidence="1" id="KW-1003">Cell membrane</keyword>
<evidence type="ECO:0000256" key="4">
    <source>
        <dbReference type="ARBA" id="ARBA00022692"/>
    </source>
</evidence>
<evidence type="ECO:0000256" key="2">
    <source>
        <dbReference type="ARBA" id="ARBA00022676"/>
    </source>
</evidence>
<dbReference type="PANTHER" id="PTHR48090">
    <property type="entry name" value="UNDECAPRENYL-PHOSPHATE 4-DEOXY-4-FORMAMIDO-L-ARABINOSE TRANSFERASE-RELATED"/>
    <property type="match status" value="1"/>
</dbReference>
<keyword evidence="7 8" id="KW-0472">Membrane</keyword>
<keyword evidence="6 8" id="KW-1133">Transmembrane helix</keyword>
<dbReference type="CDD" id="cd04187">
    <property type="entry name" value="DPM1_like_bac"/>
    <property type="match status" value="1"/>
</dbReference>
<sequence length="331" mass="37431">MPRPDIVINKISVVVPVYNEEKNIAELCSRLHQVLSSLPHRFEIILVNDGSTDDSADIISEMCLVFSELKGIDLAGNYGQTIALRAGFELAKGDVIIAMDGDLQHDPLDIIRFMKKIEEGYDLVGGSKEKRPDSWLKSKLSAMAHKLIRKLAQVDMSYFGATYKAYRAYLLKQSNLLGDNHRFLGAIVARKGIRYTEIPITIHERLHGVSNYKMNKIWKVLLDLIFLKFFVSYLKKPFRLFGSIGFGMLFIGLVCVAGFSIGNLFFHLNIKEQYIVEFFSSCMLVIMGMLFISIGILAEVGVYNYFGQKRMSPYSIRSIITNTQNEKKAAS</sequence>
<keyword evidence="5" id="KW-0448">Lipopolysaccharide biosynthesis</keyword>
<dbReference type="SUPFAM" id="SSF53448">
    <property type="entry name" value="Nucleotide-diphospho-sugar transferases"/>
    <property type="match status" value="1"/>
</dbReference>
<dbReference type="EMBL" id="CP000383">
    <property type="protein sequence ID" value="ABG61003.1"/>
    <property type="molecule type" value="Genomic_DNA"/>
</dbReference>
<dbReference type="Pfam" id="PF00535">
    <property type="entry name" value="Glycos_transf_2"/>
    <property type="match status" value="1"/>
</dbReference>
<feature type="transmembrane region" description="Helical" evidence="8">
    <location>
        <begin position="278"/>
        <end position="306"/>
    </location>
</feature>
<gene>
    <name evidence="10" type="ordered locus">CHU_3770</name>
</gene>
<dbReference type="GO" id="GO:0016757">
    <property type="term" value="F:glycosyltransferase activity"/>
    <property type="evidence" value="ECO:0007669"/>
    <property type="project" value="UniProtKB-KW"/>
</dbReference>
<dbReference type="OrthoDB" id="9807778at2"/>
<evidence type="ECO:0000256" key="3">
    <source>
        <dbReference type="ARBA" id="ARBA00022679"/>
    </source>
</evidence>
<dbReference type="InterPro" id="IPR001173">
    <property type="entry name" value="Glyco_trans_2-like"/>
</dbReference>
<dbReference type="RefSeq" id="WP_011587108.1">
    <property type="nucleotide sequence ID" value="NC_008255.1"/>
</dbReference>
<evidence type="ECO:0000256" key="6">
    <source>
        <dbReference type="ARBA" id="ARBA00022989"/>
    </source>
</evidence>
<dbReference type="AlphaFoldDB" id="A0A6N4SWJ5"/>
<organism evidence="10 11">
    <name type="scientific">Cytophaga hutchinsonii (strain ATCC 33406 / DSM 1761 / CIP 103989 / NBRC 15051 / NCIMB 9469 / D465)</name>
    <dbReference type="NCBI Taxonomy" id="269798"/>
    <lineage>
        <taxon>Bacteria</taxon>
        <taxon>Pseudomonadati</taxon>
        <taxon>Bacteroidota</taxon>
        <taxon>Cytophagia</taxon>
        <taxon>Cytophagales</taxon>
        <taxon>Cytophagaceae</taxon>
        <taxon>Cytophaga</taxon>
    </lineage>
</organism>
<dbReference type="GO" id="GO:0009103">
    <property type="term" value="P:lipopolysaccharide biosynthetic process"/>
    <property type="evidence" value="ECO:0007669"/>
    <property type="project" value="UniProtKB-KW"/>
</dbReference>